<dbReference type="AlphaFoldDB" id="A0AAJ4LVQ1"/>
<dbReference type="Proteomes" id="UP000594435">
    <property type="component" value="Chromosome 1"/>
</dbReference>
<sequence>MRAEREFAQDLAREFKVLCWRTALASISGEMVVEWQTYFAKNGFTHEMDNWRHAVACAANWNVTAMSAGIKLESPISYRDFLPNQEPEEPREYTDEELMAMGASAGGMRFECPNS</sequence>
<gene>
    <name evidence="2" type="ORF">I3X05_06755</name>
</gene>
<evidence type="ECO:0000313" key="2">
    <source>
        <dbReference type="EMBL" id="QPL55118.1"/>
    </source>
</evidence>
<accession>A0AAJ4LVQ1</accession>
<dbReference type="InterPro" id="IPR009350">
    <property type="entry name" value="Phage_tail_T"/>
</dbReference>
<dbReference type="EMBL" id="CP065217">
    <property type="protein sequence ID" value="QPL55118.1"/>
    <property type="molecule type" value="Genomic_DNA"/>
</dbReference>
<organism evidence="2 3">
    <name type="scientific">Vibrio navarrensis</name>
    <dbReference type="NCBI Taxonomy" id="29495"/>
    <lineage>
        <taxon>Bacteria</taxon>
        <taxon>Pseudomonadati</taxon>
        <taxon>Pseudomonadota</taxon>
        <taxon>Gammaproteobacteria</taxon>
        <taxon>Vibrionales</taxon>
        <taxon>Vibrionaceae</taxon>
        <taxon>Vibrio</taxon>
    </lineage>
</organism>
<name>A0AAJ4LVQ1_9VIBR</name>
<proteinExistence type="predicted"/>
<evidence type="ECO:0000313" key="3">
    <source>
        <dbReference type="Proteomes" id="UP000594435"/>
    </source>
</evidence>
<feature type="domain" description="Minor tail T" evidence="1">
    <location>
        <begin position="33"/>
        <end position="107"/>
    </location>
</feature>
<evidence type="ECO:0000259" key="1">
    <source>
        <dbReference type="Pfam" id="PF06223"/>
    </source>
</evidence>
<dbReference type="Pfam" id="PF06223">
    <property type="entry name" value="Phage_tail_T"/>
    <property type="match status" value="1"/>
</dbReference>
<protein>
    <submittedName>
        <fullName evidence="2">Phage tail protein</fullName>
    </submittedName>
</protein>
<reference evidence="2 3" key="1">
    <citation type="submission" date="2020-11" db="EMBL/GenBank/DDBJ databases">
        <title>Complete and Circularized Genome Assembly of a human isolate of Vibrio navarrensis biotype pommerensis with MiSeq and MinION Sequence Data.</title>
        <authorList>
            <person name="Schwartz K."/>
            <person name="Borowiak M."/>
            <person name="Deneke C."/>
            <person name="Balau V."/>
            <person name="Metelmann C."/>
            <person name="Strauch E."/>
        </authorList>
    </citation>
    <scope>NUCLEOTIDE SEQUENCE [LARGE SCALE GENOMIC DNA]</scope>
    <source>
        <strain evidence="2 3">20-VB00237</strain>
    </source>
</reference>